<evidence type="ECO:0000256" key="1">
    <source>
        <dbReference type="SAM" id="Coils"/>
    </source>
</evidence>
<evidence type="ECO:0000313" key="3">
    <source>
        <dbReference type="EMBL" id="OLP79633.1"/>
    </source>
</evidence>
<feature type="domain" description="Reverse transcriptase" evidence="2">
    <location>
        <begin position="1"/>
        <end position="164"/>
    </location>
</feature>
<dbReference type="Proteomes" id="UP000186817">
    <property type="component" value="Unassembled WGS sequence"/>
</dbReference>
<sequence length="1127" mass="126296">MLTGGVQIALDMQKAFDVVNRPFVLECIDAIELPSVLSVALKTSVMNGTYTIQHKGETGTVAARRGIKQGAKDSPLIWNIVMLGVLRRLEAKRGHDWVIKHLTIFADDIHGGWKFTNENEAGKAICDIGVLLATLEEMKFRINYSKSAAMMTVAGNRSLIDVTYQLETSHSKSTHVCNVVLHAAALEIVHKSQLSSTAVEAKLRDHLRHKPPKFRIGPHLAHRRDQEMTAASFFQDPNFPDQWMNGEDQPHLELMETLTPFMTGHSMGPMNMADGLHPLFQTPTPNRQGMMRNQYGQKRQRGSQGHAQQVMGLGSDLGPQGVSYPALIRMMAIQLQRQEEALRVLAQSTEMMLFMQAGPGSYLPTLLQLSQTWHQQQAARQVDKPLRQHMSVAFWTELGTRVTKVQEQMGQELGQGLMAKKILTAEGAWAYMAWDQATKSLKPTTREPITMTAMLTLLKVIVEHLNMPGMVTRFKAHKALKAVNMKEVACVVPWQLDISLRHPQSSRLWESLVTLQGNGVLQLLNTQMRAATLRRSKLCDLIVQQVFKKNGGVFSSYLKHLPPVDSVMKAQFVCMQIGDRLRAEQPQWPEILDPDFRLTLPHLVDDTGVPSDDNVEWRAYQAMLFSSSGVYLCDDGRSAKLLNDAEAIHVPRSWTCESDDMVTEMTEGVFTSLEFVTLCVAEHMRGVQFWLELGADFYQQATDWQRLEVERTANLESGPGAEEKLIPLLTVSKDLGEIREQEEQRDEMLYQQAAALQQAKKEEQAEKKRKAEEEGLSLPIEMLAFKASLQKTQQSMMESLLKNQTVLAALEQECEKITLGEDDGLKQEGKEKLDEVKKRLNEQERAVLAWQQQGNKAMEENQNSAEALHRLRTKMAEDIKEYHTKGTEVSNVKQALISLRKWMASSKKAINDREKAALKTKASKAIASGGNSGPLAMLSESLAVSLKDLSTCGQVDYSFSETGMEYYSMQKAWVGEKMKASNTRACNAVVSKKPIHGKLLDVTRKASLNAFKGKASPGYRKISKIISACSLGRTKEVGEKHWASGWVVKLCPGTSLVVPPDTIWFEYAEQECHTLRLLLDRQSMTAPMAAWLKQMQKEDPTGFTDRLKKLLEYLQADAPAGESLTDI</sequence>
<dbReference type="OrthoDB" id="6077919at2759"/>
<comment type="caution">
    <text evidence="3">The sequence shown here is derived from an EMBL/GenBank/DDBJ whole genome shotgun (WGS) entry which is preliminary data.</text>
</comment>
<keyword evidence="4" id="KW-1185">Reference proteome</keyword>
<protein>
    <recommendedName>
        <fullName evidence="2">Reverse transcriptase domain-containing protein</fullName>
    </recommendedName>
</protein>
<name>A0A1Q9C9M5_SYMMI</name>
<accession>A0A1Q9C9M5</accession>
<keyword evidence="1" id="KW-0175">Coiled coil</keyword>
<dbReference type="InterPro" id="IPR000477">
    <property type="entry name" value="RT_dom"/>
</dbReference>
<gene>
    <name evidence="3" type="ORF">AK812_SmicGene40064</name>
</gene>
<proteinExistence type="predicted"/>
<dbReference type="Pfam" id="PF00078">
    <property type="entry name" value="RVT_1"/>
    <property type="match status" value="1"/>
</dbReference>
<evidence type="ECO:0000259" key="2">
    <source>
        <dbReference type="PROSITE" id="PS50878"/>
    </source>
</evidence>
<dbReference type="EMBL" id="LSRX01001463">
    <property type="protein sequence ID" value="OLP79633.1"/>
    <property type="molecule type" value="Genomic_DNA"/>
</dbReference>
<dbReference type="AlphaFoldDB" id="A0A1Q9C9M5"/>
<evidence type="ECO:0000313" key="4">
    <source>
        <dbReference type="Proteomes" id="UP000186817"/>
    </source>
</evidence>
<organism evidence="3 4">
    <name type="scientific">Symbiodinium microadriaticum</name>
    <name type="common">Dinoflagellate</name>
    <name type="synonym">Zooxanthella microadriatica</name>
    <dbReference type="NCBI Taxonomy" id="2951"/>
    <lineage>
        <taxon>Eukaryota</taxon>
        <taxon>Sar</taxon>
        <taxon>Alveolata</taxon>
        <taxon>Dinophyceae</taxon>
        <taxon>Suessiales</taxon>
        <taxon>Symbiodiniaceae</taxon>
        <taxon>Symbiodinium</taxon>
    </lineage>
</organism>
<dbReference type="PROSITE" id="PS50878">
    <property type="entry name" value="RT_POL"/>
    <property type="match status" value="1"/>
</dbReference>
<reference evidence="3 4" key="1">
    <citation type="submission" date="2016-02" db="EMBL/GenBank/DDBJ databases">
        <title>Genome analysis of coral dinoflagellate symbionts highlights evolutionary adaptations to a symbiotic lifestyle.</title>
        <authorList>
            <person name="Aranda M."/>
            <person name="Li Y."/>
            <person name="Liew Y.J."/>
            <person name="Baumgarten S."/>
            <person name="Simakov O."/>
            <person name="Wilson M."/>
            <person name="Piel J."/>
            <person name="Ashoor H."/>
            <person name="Bougouffa S."/>
            <person name="Bajic V.B."/>
            <person name="Ryu T."/>
            <person name="Ravasi T."/>
            <person name="Bayer T."/>
            <person name="Micklem G."/>
            <person name="Kim H."/>
            <person name="Bhak J."/>
            <person name="Lajeunesse T.C."/>
            <person name="Voolstra C.R."/>
        </authorList>
    </citation>
    <scope>NUCLEOTIDE SEQUENCE [LARGE SCALE GENOMIC DNA]</scope>
    <source>
        <strain evidence="3 4">CCMP2467</strain>
    </source>
</reference>
<feature type="coiled-coil region" evidence="1">
    <location>
        <begin position="826"/>
        <end position="853"/>
    </location>
</feature>